<evidence type="ECO:0000256" key="2">
    <source>
        <dbReference type="ARBA" id="ARBA00022737"/>
    </source>
</evidence>
<evidence type="ECO:0000256" key="1">
    <source>
        <dbReference type="ARBA" id="ARBA00022723"/>
    </source>
</evidence>
<dbReference type="KEGG" id="dci:108254108"/>
<dbReference type="Gene3D" id="3.30.160.60">
    <property type="entry name" value="Classic Zinc Finger"/>
    <property type="match status" value="3"/>
</dbReference>
<evidence type="ECO:0000256" key="4">
    <source>
        <dbReference type="ARBA" id="ARBA00022833"/>
    </source>
</evidence>
<dbReference type="SMART" id="SM00355">
    <property type="entry name" value="ZnF_C2H2"/>
    <property type="match status" value="4"/>
</dbReference>
<dbReference type="FunFam" id="3.30.160.60:FF:002343">
    <property type="entry name" value="Zinc finger protein 33A"/>
    <property type="match status" value="1"/>
</dbReference>
<dbReference type="InterPro" id="IPR013087">
    <property type="entry name" value="Znf_C2H2_type"/>
</dbReference>
<keyword evidence="1" id="KW-0479">Metal-binding</keyword>
<dbReference type="STRING" id="121845.A0A3Q0JJJ8"/>
<keyword evidence="7" id="KW-1185">Reference proteome</keyword>
<dbReference type="AlphaFoldDB" id="A0A3Q0JJJ8"/>
<evidence type="ECO:0000313" key="8">
    <source>
        <dbReference type="RefSeq" id="XP_026688546.1"/>
    </source>
</evidence>
<dbReference type="GO" id="GO:0008270">
    <property type="term" value="F:zinc ion binding"/>
    <property type="evidence" value="ECO:0007669"/>
    <property type="project" value="UniProtKB-KW"/>
</dbReference>
<name>A0A3Q0JJJ8_DIACI</name>
<keyword evidence="2" id="KW-0677">Repeat</keyword>
<evidence type="ECO:0000259" key="6">
    <source>
        <dbReference type="PROSITE" id="PS50157"/>
    </source>
</evidence>
<reference evidence="8" key="1">
    <citation type="submission" date="2025-08" db="UniProtKB">
        <authorList>
            <consortium name="RefSeq"/>
        </authorList>
    </citation>
    <scope>IDENTIFICATION</scope>
</reference>
<dbReference type="PaxDb" id="121845-A0A3Q0JJJ8"/>
<protein>
    <submittedName>
        <fullName evidence="8">Oocyte zinc finger protein XlCOF22-like</fullName>
    </submittedName>
</protein>
<keyword evidence="3 5" id="KW-0863">Zinc-finger</keyword>
<dbReference type="PROSITE" id="PS00028">
    <property type="entry name" value="ZINC_FINGER_C2H2_1"/>
    <property type="match status" value="2"/>
</dbReference>
<feature type="domain" description="C2H2-type" evidence="6">
    <location>
        <begin position="184"/>
        <end position="207"/>
    </location>
</feature>
<proteinExistence type="predicted"/>
<dbReference type="RefSeq" id="XP_026688546.1">
    <property type="nucleotide sequence ID" value="XM_026832745.1"/>
</dbReference>
<evidence type="ECO:0000313" key="7">
    <source>
        <dbReference type="Proteomes" id="UP000079169"/>
    </source>
</evidence>
<feature type="domain" description="C2H2-type" evidence="6">
    <location>
        <begin position="11"/>
        <end position="38"/>
    </location>
</feature>
<evidence type="ECO:0000256" key="5">
    <source>
        <dbReference type="PROSITE-ProRule" id="PRU00042"/>
    </source>
</evidence>
<accession>A0A3Q0JJJ8</accession>
<gene>
    <name evidence="8" type="primary">LOC108254108</name>
</gene>
<organism evidence="7 8">
    <name type="scientific">Diaphorina citri</name>
    <name type="common">Asian citrus psyllid</name>
    <dbReference type="NCBI Taxonomy" id="121845"/>
    <lineage>
        <taxon>Eukaryota</taxon>
        <taxon>Metazoa</taxon>
        <taxon>Ecdysozoa</taxon>
        <taxon>Arthropoda</taxon>
        <taxon>Hexapoda</taxon>
        <taxon>Insecta</taxon>
        <taxon>Pterygota</taxon>
        <taxon>Neoptera</taxon>
        <taxon>Paraneoptera</taxon>
        <taxon>Hemiptera</taxon>
        <taxon>Sternorrhyncha</taxon>
        <taxon>Psylloidea</taxon>
        <taxon>Psyllidae</taxon>
        <taxon>Diaphorininae</taxon>
        <taxon>Diaphorina</taxon>
    </lineage>
</organism>
<feature type="domain" description="C2H2-type" evidence="6">
    <location>
        <begin position="39"/>
        <end position="67"/>
    </location>
</feature>
<evidence type="ECO:0000256" key="3">
    <source>
        <dbReference type="ARBA" id="ARBA00022771"/>
    </source>
</evidence>
<dbReference type="PANTHER" id="PTHR24379">
    <property type="entry name" value="KRAB AND ZINC FINGER DOMAIN-CONTAINING"/>
    <property type="match status" value="1"/>
</dbReference>
<dbReference type="PANTHER" id="PTHR24379:SF121">
    <property type="entry name" value="C2H2-TYPE DOMAIN-CONTAINING PROTEIN"/>
    <property type="match status" value="1"/>
</dbReference>
<dbReference type="GO" id="GO:0006355">
    <property type="term" value="P:regulation of DNA-templated transcription"/>
    <property type="evidence" value="ECO:0007669"/>
    <property type="project" value="UniProtKB-ARBA"/>
</dbReference>
<dbReference type="Proteomes" id="UP000079169">
    <property type="component" value="Unplaced"/>
</dbReference>
<dbReference type="SUPFAM" id="SSF57667">
    <property type="entry name" value="beta-beta-alpha zinc fingers"/>
    <property type="match status" value="2"/>
</dbReference>
<dbReference type="PROSITE" id="PS50157">
    <property type="entry name" value="ZINC_FINGER_C2H2_2"/>
    <property type="match status" value="4"/>
</dbReference>
<dbReference type="InterPro" id="IPR036236">
    <property type="entry name" value="Znf_C2H2_sf"/>
</dbReference>
<feature type="domain" description="C2H2-type" evidence="6">
    <location>
        <begin position="156"/>
        <end position="183"/>
    </location>
</feature>
<dbReference type="GeneID" id="108254108"/>
<sequence>MARPNPLTYKFVCFGCNYYTYCRHIIRNHYRKHTGRKPFKCVVCKQFFATYSGAYQHLRRTHGQESCSSLKALRKLRGPKPKPDSTRSLRKKKTDSRSFAPFSLKIDSNCSFCSLCTDACLCIHCNQVIPSNEESLIKHCESCSLMARPNPFRHKFVCFGCDHYSYSKTTMRNHFRQHTGEKPFKCSLCGQFFTSSAALSMHTKRTHRTVVSQVKRFV</sequence>
<keyword evidence="4" id="KW-0862">Zinc</keyword>